<evidence type="ECO:0008006" key="3">
    <source>
        <dbReference type="Google" id="ProtNLM"/>
    </source>
</evidence>
<evidence type="ECO:0000313" key="1">
    <source>
        <dbReference type="EMBL" id="KPU79132.1"/>
    </source>
</evidence>
<dbReference type="SUPFAM" id="SSF56112">
    <property type="entry name" value="Protein kinase-like (PK-like)"/>
    <property type="match status" value="1"/>
</dbReference>
<dbReference type="AlphaFoldDB" id="A0A0N8P174"/>
<organism evidence="1 2">
    <name type="scientific">Drosophila ananassae</name>
    <name type="common">Fruit fly</name>
    <dbReference type="NCBI Taxonomy" id="7217"/>
    <lineage>
        <taxon>Eukaryota</taxon>
        <taxon>Metazoa</taxon>
        <taxon>Ecdysozoa</taxon>
        <taxon>Arthropoda</taxon>
        <taxon>Hexapoda</taxon>
        <taxon>Insecta</taxon>
        <taxon>Pterygota</taxon>
        <taxon>Neoptera</taxon>
        <taxon>Endopterygota</taxon>
        <taxon>Diptera</taxon>
        <taxon>Brachycera</taxon>
        <taxon>Muscomorpha</taxon>
        <taxon>Ephydroidea</taxon>
        <taxon>Drosophilidae</taxon>
        <taxon>Drosophila</taxon>
        <taxon>Sophophora</taxon>
    </lineage>
</organism>
<dbReference type="Proteomes" id="UP000007801">
    <property type="component" value="Unassembled WGS sequence"/>
</dbReference>
<proteinExistence type="predicted"/>
<dbReference type="EMBL" id="CH902626">
    <property type="protein sequence ID" value="KPU79132.1"/>
    <property type="molecule type" value="Genomic_DNA"/>
</dbReference>
<keyword evidence="2" id="KW-1185">Reference proteome</keyword>
<dbReference type="Gene3D" id="1.10.510.10">
    <property type="entry name" value="Transferase(Phosphotransferase) domain 1"/>
    <property type="match status" value="1"/>
</dbReference>
<reference evidence="1 2" key="1">
    <citation type="journal article" date="2007" name="Nature">
        <title>Evolution of genes and genomes on the Drosophila phylogeny.</title>
        <authorList>
            <consortium name="Drosophila 12 Genomes Consortium"/>
            <person name="Clark A.G."/>
            <person name="Eisen M.B."/>
            <person name="Smith D.R."/>
            <person name="Bergman C.M."/>
            <person name="Oliver B."/>
            <person name="Markow T.A."/>
            <person name="Kaufman T.C."/>
            <person name="Kellis M."/>
            <person name="Gelbart W."/>
            <person name="Iyer V.N."/>
            <person name="Pollard D.A."/>
            <person name="Sackton T.B."/>
            <person name="Larracuente A.M."/>
            <person name="Singh N.D."/>
            <person name="Abad J.P."/>
            <person name="Abt D.N."/>
            <person name="Adryan B."/>
            <person name="Aguade M."/>
            <person name="Akashi H."/>
            <person name="Anderson W.W."/>
            <person name="Aquadro C.F."/>
            <person name="Ardell D.H."/>
            <person name="Arguello R."/>
            <person name="Artieri C.G."/>
            <person name="Barbash D.A."/>
            <person name="Barker D."/>
            <person name="Barsanti P."/>
            <person name="Batterham P."/>
            <person name="Batzoglou S."/>
            <person name="Begun D."/>
            <person name="Bhutkar A."/>
            <person name="Blanco E."/>
            <person name="Bosak S.A."/>
            <person name="Bradley R.K."/>
            <person name="Brand A.D."/>
            <person name="Brent M.R."/>
            <person name="Brooks A.N."/>
            <person name="Brown R.H."/>
            <person name="Butlin R.K."/>
            <person name="Caggese C."/>
            <person name="Calvi B.R."/>
            <person name="Bernardo de Carvalho A."/>
            <person name="Caspi A."/>
            <person name="Castrezana S."/>
            <person name="Celniker S.E."/>
            <person name="Chang J.L."/>
            <person name="Chapple C."/>
            <person name="Chatterji S."/>
            <person name="Chinwalla A."/>
            <person name="Civetta A."/>
            <person name="Clifton S.W."/>
            <person name="Comeron J.M."/>
            <person name="Costello J.C."/>
            <person name="Coyne J.A."/>
            <person name="Daub J."/>
            <person name="David R.G."/>
            <person name="Delcher A.L."/>
            <person name="Delehaunty K."/>
            <person name="Do C.B."/>
            <person name="Ebling H."/>
            <person name="Edwards K."/>
            <person name="Eickbush T."/>
            <person name="Evans J.D."/>
            <person name="Filipski A."/>
            <person name="Findeiss S."/>
            <person name="Freyhult E."/>
            <person name="Fulton L."/>
            <person name="Fulton R."/>
            <person name="Garcia A.C."/>
            <person name="Gardiner A."/>
            <person name="Garfield D.A."/>
            <person name="Garvin B.E."/>
            <person name="Gibson G."/>
            <person name="Gilbert D."/>
            <person name="Gnerre S."/>
            <person name="Godfrey J."/>
            <person name="Good R."/>
            <person name="Gotea V."/>
            <person name="Gravely B."/>
            <person name="Greenberg A.J."/>
            <person name="Griffiths-Jones S."/>
            <person name="Gross S."/>
            <person name="Guigo R."/>
            <person name="Gustafson E.A."/>
            <person name="Haerty W."/>
            <person name="Hahn M.W."/>
            <person name="Halligan D.L."/>
            <person name="Halpern A.L."/>
            <person name="Halter G.M."/>
            <person name="Han M.V."/>
            <person name="Heger A."/>
            <person name="Hillier L."/>
            <person name="Hinrichs A.S."/>
            <person name="Holmes I."/>
            <person name="Hoskins R.A."/>
            <person name="Hubisz M.J."/>
            <person name="Hultmark D."/>
            <person name="Huntley M.A."/>
            <person name="Jaffe D.B."/>
            <person name="Jagadeeshan S."/>
            <person name="Jeck W.R."/>
            <person name="Johnson J."/>
            <person name="Jones C.D."/>
            <person name="Jordan W.C."/>
            <person name="Karpen G.H."/>
            <person name="Kataoka E."/>
            <person name="Keightley P.D."/>
            <person name="Kheradpour P."/>
            <person name="Kirkness E.F."/>
            <person name="Koerich L.B."/>
            <person name="Kristiansen K."/>
            <person name="Kudrna D."/>
            <person name="Kulathinal R.J."/>
            <person name="Kumar S."/>
            <person name="Kwok R."/>
            <person name="Lander E."/>
            <person name="Langley C.H."/>
            <person name="Lapoint R."/>
            <person name="Lazzaro B.P."/>
            <person name="Lee S.J."/>
            <person name="Levesque L."/>
            <person name="Li R."/>
            <person name="Lin C.F."/>
            <person name="Lin M.F."/>
            <person name="Lindblad-Toh K."/>
            <person name="Llopart A."/>
            <person name="Long M."/>
            <person name="Low L."/>
            <person name="Lozovsky E."/>
            <person name="Lu J."/>
            <person name="Luo M."/>
            <person name="Machado C.A."/>
            <person name="Makalowski W."/>
            <person name="Marzo M."/>
            <person name="Matsuda M."/>
            <person name="Matzkin L."/>
            <person name="McAllister B."/>
            <person name="McBride C.S."/>
            <person name="McKernan B."/>
            <person name="McKernan K."/>
            <person name="Mendez-Lago M."/>
            <person name="Minx P."/>
            <person name="Mollenhauer M.U."/>
            <person name="Montooth K."/>
            <person name="Mount S.M."/>
            <person name="Mu X."/>
            <person name="Myers E."/>
            <person name="Negre B."/>
            <person name="Newfeld S."/>
            <person name="Nielsen R."/>
            <person name="Noor M.A."/>
            <person name="O'Grady P."/>
            <person name="Pachter L."/>
            <person name="Papaceit M."/>
            <person name="Parisi M.J."/>
            <person name="Parisi M."/>
            <person name="Parts L."/>
            <person name="Pedersen J.S."/>
            <person name="Pesole G."/>
            <person name="Phillippy A.M."/>
            <person name="Ponting C.P."/>
            <person name="Pop M."/>
            <person name="Porcelli D."/>
            <person name="Powell J.R."/>
            <person name="Prohaska S."/>
            <person name="Pruitt K."/>
            <person name="Puig M."/>
            <person name="Quesneville H."/>
            <person name="Ram K.R."/>
            <person name="Rand D."/>
            <person name="Rasmussen M.D."/>
            <person name="Reed L.K."/>
            <person name="Reenan R."/>
            <person name="Reily A."/>
            <person name="Remington K.A."/>
            <person name="Rieger T.T."/>
            <person name="Ritchie M.G."/>
            <person name="Robin C."/>
            <person name="Rogers Y.H."/>
            <person name="Rohde C."/>
            <person name="Rozas J."/>
            <person name="Rubenfield M.J."/>
            <person name="Ruiz A."/>
            <person name="Russo S."/>
            <person name="Salzberg S.L."/>
            <person name="Sanchez-Gracia A."/>
            <person name="Saranga D.J."/>
            <person name="Sato H."/>
            <person name="Schaeffer S.W."/>
            <person name="Schatz M.C."/>
            <person name="Schlenke T."/>
            <person name="Schwartz R."/>
            <person name="Segarra C."/>
            <person name="Singh R.S."/>
            <person name="Sirot L."/>
            <person name="Sirota M."/>
            <person name="Sisneros N.B."/>
            <person name="Smith C.D."/>
            <person name="Smith T.F."/>
            <person name="Spieth J."/>
            <person name="Stage D.E."/>
            <person name="Stark A."/>
            <person name="Stephan W."/>
            <person name="Strausberg R.L."/>
            <person name="Strempel S."/>
            <person name="Sturgill D."/>
            <person name="Sutton G."/>
            <person name="Sutton G.G."/>
            <person name="Tao W."/>
            <person name="Teichmann S."/>
            <person name="Tobari Y.N."/>
            <person name="Tomimura Y."/>
            <person name="Tsolas J.M."/>
            <person name="Valente V.L."/>
            <person name="Venter E."/>
            <person name="Venter J.C."/>
            <person name="Vicario S."/>
            <person name="Vieira F.G."/>
            <person name="Vilella A.J."/>
            <person name="Villasante A."/>
            <person name="Walenz B."/>
            <person name="Wang J."/>
            <person name="Wasserman M."/>
            <person name="Watts T."/>
            <person name="Wilson D."/>
            <person name="Wilson R.K."/>
            <person name="Wing R.A."/>
            <person name="Wolfner M.F."/>
            <person name="Wong A."/>
            <person name="Wong G.K."/>
            <person name="Wu C.I."/>
            <person name="Wu G."/>
            <person name="Yamamoto D."/>
            <person name="Yang H.P."/>
            <person name="Yang S.P."/>
            <person name="Yorke J.A."/>
            <person name="Yoshida K."/>
            <person name="Zdobnov E."/>
            <person name="Zhang P."/>
            <person name="Zhang Y."/>
            <person name="Zimin A.V."/>
            <person name="Baldwin J."/>
            <person name="Abdouelleil A."/>
            <person name="Abdulkadir J."/>
            <person name="Abebe A."/>
            <person name="Abera B."/>
            <person name="Abreu J."/>
            <person name="Acer S.C."/>
            <person name="Aftuck L."/>
            <person name="Alexander A."/>
            <person name="An P."/>
            <person name="Anderson E."/>
            <person name="Anderson S."/>
            <person name="Arachi H."/>
            <person name="Azer M."/>
            <person name="Bachantsang P."/>
            <person name="Barry A."/>
            <person name="Bayul T."/>
            <person name="Berlin A."/>
            <person name="Bessette D."/>
            <person name="Bloom T."/>
            <person name="Blye J."/>
            <person name="Boguslavskiy L."/>
            <person name="Bonnet C."/>
            <person name="Boukhgalter B."/>
            <person name="Bourzgui I."/>
            <person name="Brown A."/>
            <person name="Cahill P."/>
            <person name="Channer S."/>
            <person name="Cheshatsang Y."/>
            <person name="Chuda L."/>
            <person name="Citroen M."/>
            <person name="Collymore A."/>
            <person name="Cooke P."/>
            <person name="Costello M."/>
            <person name="D'Aco K."/>
            <person name="Daza R."/>
            <person name="De Haan G."/>
            <person name="DeGray S."/>
            <person name="DeMaso C."/>
            <person name="Dhargay N."/>
            <person name="Dooley K."/>
            <person name="Dooley E."/>
            <person name="Doricent M."/>
            <person name="Dorje P."/>
            <person name="Dorjee K."/>
            <person name="Dupes A."/>
            <person name="Elong R."/>
            <person name="Falk J."/>
            <person name="Farina A."/>
            <person name="Faro S."/>
            <person name="Ferguson D."/>
            <person name="Fisher S."/>
            <person name="Foley C.D."/>
            <person name="Franke A."/>
            <person name="Friedrich D."/>
            <person name="Gadbois L."/>
            <person name="Gearin G."/>
            <person name="Gearin C.R."/>
            <person name="Giannoukos G."/>
            <person name="Goode T."/>
            <person name="Graham J."/>
            <person name="Grandbois E."/>
            <person name="Grewal S."/>
            <person name="Gyaltsen K."/>
            <person name="Hafez N."/>
            <person name="Hagos B."/>
            <person name="Hall J."/>
            <person name="Henson C."/>
            <person name="Hollinger A."/>
            <person name="Honan T."/>
            <person name="Huard M.D."/>
            <person name="Hughes L."/>
            <person name="Hurhula B."/>
            <person name="Husby M.E."/>
            <person name="Kamat A."/>
            <person name="Kanga B."/>
            <person name="Kashin S."/>
            <person name="Khazanovich D."/>
            <person name="Kisner P."/>
            <person name="Lance K."/>
            <person name="Lara M."/>
            <person name="Lee W."/>
            <person name="Lennon N."/>
            <person name="Letendre F."/>
            <person name="LeVine R."/>
            <person name="Lipovsky A."/>
            <person name="Liu X."/>
            <person name="Liu J."/>
            <person name="Liu S."/>
            <person name="Lokyitsang T."/>
            <person name="Lokyitsang Y."/>
            <person name="Lubonja R."/>
            <person name="Lui A."/>
            <person name="MacDonald P."/>
            <person name="Magnisalis V."/>
            <person name="Maru K."/>
            <person name="Matthews C."/>
            <person name="McCusker W."/>
            <person name="McDonough S."/>
            <person name="Mehta T."/>
            <person name="Meldrim J."/>
            <person name="Meneus L."/>
            <person name="Mihai O."/>
            <person name="Mihalev A."/>
            <person name="Mihova T."/>
            <person name="Mittelman R."/>
            <person name="Mlenga V."/>
            <person name="Montmayeur A."/>
            <person name="Mulrain L."/>
            <person name="Navidi A."/>
            <person name="Naylor J."/>
            <person name="Negash T."/>
            <person name="Nguyen T."/>
            <person name="Nguyen N."/>
            <person name="Nicol R."/>
            <person name="Norbu C."/>
            <person name="Norbu N."/>
            <person name="Novod N."/>
            <person name="O'Neill B."/>
            <person name="Osman S."/>
            <person name="Markiewicz E."/>
            <person name="Oyono O.L."/>
            <person name="Patti C."/>
            <person name="Phunkhang P."/>
            <person name="Pierre F."/>
            <person name="Priest M."/>
            <person name="Raghuraman S."/>
            <person name="Rege F."/>
            <person name="Reyes R."/>
            <person name="Rise C."/>
            <person name="Rogov P."/>
            <person name="Ross K."/>
            <person name="Ryan E."/>
            <person name="Settipalli S."/>
            <person name="Shea T."/>
            <person name="Sherpa N."/>
            <person name="Shi L."/>
            <person name="Shih D."/>
            <person name="Sparrow T."/>
            <person name="Spaulding J."/>
            <person name="Stalker J."/>
            <person name="Stange-Thomann N."/>
            <person name="Stavropoulos S."/>
            <person name="Stone C."/>
            <person name="Strader C."/>
            <person name="Tesfaye S."/>
            <person name="Thomson T."/>
            <person name="Thoulutsang Y."/>
            <person name="Thoulutsang D."/>
            <person name="Topham K."/>
            <person name="Topping I."/>
            <person name="Tsamla T."/>
            <person name="Vassiliev H."/>
            <person name="Vo A."/>
            <person name="Wangchuk T."/>
            <person name="Wangdi T."/>
            <person name="Weiand M."/>
            <person name="Wilkinson J."/>
            <person name="Wilson A."/>
            <person name="Yadav S."/>
            <person name="Young G."/>
            <person name="Yu Q."/>
            <person name="Zembek L."/>
            <person name="Zhong D."/>
            <person name="Zimmer A."/>
            <person name="Zwirko Z."/>
            <person name="Jaffe D.B."/>
            <person name="Alvarez P."/>
            <person name="Brockman W."/>
            <person name="Butler J."/>
            <person name="Chin C."/>
            <person name="Gnerre S."/>
            <person name="Grabherr M."/>
            <person name="Kleber M."/>
            <person name="Mauceli E."/>
            <person name="MacCallum I."/>
        </authorList>
    </citation>
    <scope>NUCLEOTIDE SEQUENCE [LARGE SCALE GENOMIC DNA]</scope>
    <source>
        <strain evidence="2">Tucson 14024-0371.13</strain>
    </source>
</reference>
<sequence>MANGFQPFKDTEPTLMYTDKIRGNMSLVLDSFRISDTKGSIFKSDVRENSKQSLISDDFYQFVEICLNKNPIRRWNASKLMTHSFLKQCRNTTMSEHLKDLCNDLSTFTNENIEFASKPCANVINCNDVTNWCF</sequence>
<evidence type="ECO:0000313" key="2">
    <source>
        <dbReference type="Proteomes" id="UP000007801"/>
    </source>
</evidence>
<dbReference type="InParanoid" id="A0A0N8P174"/>
<protein>
    <recommendedName>
        <fullName evidence="3">Protein kinase domain-containing protein</fullName>
    </recommendedName>
</protein>
<accession>A0A0N8P174</accession>
<gene>
    <name evidence="1" type="primary">Dana\GF26932</name>
    <name evidence="1" type="ORF">GF26932</name>
</gene>
<name>A0A0N8P174_DROAN</name>
<dbReference type="InterPro" id="IPR011009">
    <property type="entry name" value="Kinase-like_dom_sf"/>
</dbReference>